<evidence type="ECO:0000259" key="14">
    <source>
        <dbReference type="Pfam" id="PF00288"/>
    </source>
</evidence>
<dbReference type="InterPro" id="IPR019539">
    <property type="entry name" value="GalKase_N"/>
</dbReference>
<accession>A0ABR4BEF3</accession>
<comment type="catalytic activity">
    <reaction evidence="13">
        <text>alpha-D-galactose + ATP = alpha-D-galactose 1-phosphate + ADP + H(+)</text>
        <dbReference type="Rhea" id="RHEA:13553"/>
        <dbReference type="ChEBI" id="CHEBI:15378"/>
        <dbReference type="ChEBI" id="CHEBI:28061"/>
        <dbReference type="ChEBI" id="CHEBI:30616"/>
        <dbReference type="ChEBI" id="CHEBI:58336"/>
        <dbReference type="ChEBI" id="CHEBI:456216"/>
        <dbReference type="EC" id="2.7.1.6"/>
    </reaction>
    <physiologicalReaction direction="left-to-right" evidence="13">
        <dbReference type="Rhea" id="RHEA:13554"/>
    </physiologicalReaction>
</comment>
<dbReference type="InterPro" id="IPR006204">
    <property type="entry name" value="GHMP_kinase_N_dom"/>
</dbReference>
<dbReference type="PRINTS" id="PR00473">
    <property type="entry name" value="GALCTOKINASE"/>
</dbReference>
<dbReference type="PIRSF" id="PIRSF000530">
    <property type="entry name" value="Galactokinase"/>
    <property type="match status" value="1"/>
</dbReference>
<evidence type="ECO:0000313" key="17">
    <source>
        <dbReference type="EMBL" id="KAL2054263.1"/>
    </source>
</evidence>
<dbReference type="InterPro" id="IPR000705">
    <property type="entry name" value="Galactokinase"/>
</dbReference>
<dbReference type="InterPro" id="IPR006203">
    <property type="entry name" value="GHMP_knse_ATP-bd_CS"/>
</dbReference>
<evidence type="ECO:0000256" key="3">
    <source>
        <dbReference type="ARBA" id="ARBA00012315"/>
    </source>
</evidence>
<evidence type="ECO:0000256" key="12">
    <source>
        <dbReference type="ARBA" id="ARBA00029590"/>
    </source>
</evidence>
<keyword evidence="9" id="KW-0756">Sterol biosynthesis</keyword>
<feature type="domain" description="Galactokinase N-terminal" evidence="16">
    <location>
        <begin position="37"/>
        <end position="86"/>
    </location>
</feature>
<keyword evidence="5" id="KW-0808">Transferase</keyword>
<evidence type="ECO:0000256" key="11">
    <source>
        <dbReference type="ARBA" id="ARBA00023221"/>
    </source>
</evidence>
<evidence type="ECO:0000259" key="15">
    <source>
        <dbReference type="Pfam" id="PF08544"/>
    </source>
</evidence>
<evidence type="ECO:0000256" key="4">
    <source>
        <dbReference type="ARBA" id="ARBA00019487"/>
    </source>
</evidence>
<dbReference type="EC" id="2.7.1.6" evidence="3"/>
<gene>
    <name evidence="17" type="ORF">ABVK25_005404</name>
</gene>
<dbReference type="SUPFAM" id="SSF55060">
    <property type="entry name" value="GHMP Kinase, C-terminal domain"/>
    <property type="match status" value="1"/>
</dbReference>
<reference evidence="17 18" key="1">
    <citation type="submission" date="2024-09" db="EMBL/GenBank/DDBJ databases">
        <title>Rethinking Asexuality: The Enigmatic Case of Functional Sexual Genes in Lepraria (Stereocaulaceae).</title>
        <authorList>
            <person name="Doellman M."/>
            <person name="Sun Y."/>
            <person name="Barcenas-Pena A."/>
            <person name="Lumbsch H.T."/>
            <person name="Grewe F."/>
        </authorList>
    </citation>
    <scope>NUCLEOTIDE SEQUENCE [LARGE SCALE GENOMIC DNA]</scope>
    <source>
        <strain evidence="17 18">Grewe 0041</strain>
    </source>
</reference>
<sequence>MPHTMNDPVPVIRDIDDLYPGDALQFQKGRFDRLKCQFAELYGGKTPQFTTRSPGRVNLIGEHIDYSLYEVIPMAIAADVLIAVSPIPKPANDDEDVKVHVANLNPEKFKAGEFVVPKRGNIEIDSSTLQWTNYFKAGFRGAVELLEKENSEFSPCGMEVLVDGIVPAGGGLSSSAAFVCASALATLRVNGLEWVPKKELVELAIVSERSVGVNSGGMDQAASVFSIRGDATSISFSPELYAEALPFPKTSPPITFMIAQSFVAADKHVAAPENYNLRVVECTLAAEVLAAELGLKLKNDQGPLGTSLRGFQNAYYESEKGNSKDDPGTQVKTMLSLTKEHLGKEGYSREDIASSLSMSVQDLEKKFMAKFPVRADRFYLRQRAQHVFTEALRVQAFKKLLQSPPPDACTTLLPKLGAILNESHASSRDVYVHSCPEIDQMCEIATEAGSYGGRVTGAGWGGCSVHLVPKERIGAVKAAWEEKYYRKREPAITKEKLAEAVVVSEPGHGTMVIDLS</sequence>
<dbReference type="InterPro" id="IPR013750">
    <property type="entry name" value="GHMP_kinase_C_dom"/>
</dbReference>
<dbReference type="Gene3D" id="3.30.70.3170">
    <property type="match status" value="1"/>
</dbReference>
<evidence type="ECO:0000256" key="10">
    <source>
        <dbReference type="ARBA" id="ARBA00023166"/>
    </source>
</evidence>
<keyword evidence="11" id="KW-0443">Lipid metabolism</keyword>
<evidence type="ECO:0000256" key="1">
    <source>
        <dbReference type="ARBA" id="ARBA00004947"/>
    </source>
</evidence>
<evidence type="ECO:0000256" key="2">
    <source>
        <dbReference type="ARBA" id="ARBA00006566"/>
    </source>
</evidence>
<dbReference type="InterPro" id="IPR019741">
    <property type="entry name" value="Galactokinase_CS"/>
</dbReference>
<evidence type="ECO:0000256" key="7">
    <source>
        <dbReference type="ARBA" id="ARBA00022777"/>
    </source>
</evidence>
<name>A0ABR4BEF3_9LECA</name>
<keyword evidence="7" id="KW-0418">Kinase</keyword>
<keyword evidence="8" id="KW-0067">ATP-binding</keyword>
<evidence type="ECO:0000313" key="18">
    <source>
        <dbReference type="Proteomes" id="UP001590951"/>
    </source>
</evidence>
<dbReference type="Pfam" id="PF10509">
    <property type="entry name" value="GalKase_gal_bdg"/>
    <property type="match status" value="1"/>
</dbReference>
<keyword evidence="9" id="KW-0444">Lipid biosynthesis</keyword>
<evidence type="ECO:0000256" key="13">
    <source>
        <dbReference type="ARBA" id="ARBA00049538"/>
    </source>
</evidence>
<proteinExistence type="inferred from homology"/>
<dbReference type="Pfam" id="PF00288">
    <property type="entry name" value="GHMP_kinases_N"/>
    <property type="match status" value="1"/>
</dbReference>
<protein>
    <recommendedName>
        <fullName evidence="4">Galactokinase</fullName>
        <ecNumber evidence="3">2.7.1.6</ecNumber>
    </recommendedName>
    <alternativeName>
        <fullName evidence="12">Galactose kinase</fullName>
    </alternativeName>
</protein>
<dbReference type="Pfam" id="PF08544">
    <property type="entry name" value="GHMP_kinases_C"/>
    <property type="match status" value="1"/>
</dbReference>
<dbReference type="NCBIfam" id="TIGR00131">
    <property type="entry name" value="gal_kin"/>
    <property type="match status" value="1"/>
</dbReference>
<dbReference type="PROSITE" id="PS00106">
    <property type="entry name" value="GALACTOKINASE"/>
    <property type="match status" value="1"/>
</dbReference>
<dbReference type="EMBL" id="JBHFEH010000016">
    <property type="protein sequence ID" value="KAL2054263.1"/>
    <property type="molecule type" value="Genomic_DNA"/>
</dbReference>
<evidence type="ECO:0000256" key="8">
    <source>
        <dbReference type="ARBA" id="ARBA00022840"/>
    </source>
</evidence>
<dbReference type="Gene3D" id="1.20.1440.340">
    <property type="match status" value="1"/>
</dbReference>
<organism evidence="17 18">
    <name type="scientific">Lepraria finkii</name>
    <dbReference type="NCBI Taxonomy" id="1340010"/>
    <lineage>
        <taxon>Eukaryota</taxon>
        <taxon>Fungi</taxon>
        <taxon>Dikarya</taxon>
        <taxon>Ascomycota</taxon>
        <taxon>Pezizomycotina</taxon>
        <taxon>Lecanoromycetes</taxon>
        <taxon>OSLEUM clade</taxon>
        <taxon>Lecanoromycetidae</taxon>
        <taxon>Lecanorales</taxon>
        <taxon>Lecanorineae</taxon>
        <taxon>Stereocaulaceae</taxon>
        <taxon>Lepraria</taxon>
    </lineage>
</organism>
<dbReference type="PROSITE" id="PS00627">
    <property type="entry name" value="GHMP_KINASES_ATP"/>
    <property type="match status" value="1"/>
</dbReference>
<dbReference type="Gene3D" id="3.30.230.10">
    <property type="match status" value="1"/>
</dbReference>
<evidence type="ECO:0000256" key="5">
    <source>
        <dbReference type="ARBA" id="ARBA00022679"/>
    </source>
</evidence>
<dbReference type="Proteomes" id="UP001590951">
    <property type="component" value="Unassembled WGS sequence"/>
</dbReference>
<feature type="domain" description="GHMP kinase N-terminal" evidence="14">
    <location>
        <begin position="141"/>
        <end position="225"/>
    </location>
</feature>
<dbReference type="PANTHER" id="PTHR10457">
    <property type="entry name" value="MEVALONATE KINASE/GALACTOKINASE"/>
    <property type="match status" value="1"/>
</dbReference>
<comment type="similarity">
    <text evidence="2">Belongs to the GHMP kinase family. GalK subfamily.</text>
</comment>
<dbReference type="SUPFAM" id="SSF54211">
    <property type="entry name" value="Ribosomal protein S5 domain 2-like"/>
    <property type="match status" value="1"/>
</dbReference>
<keyword evidence="11" id="KW-0753">Steroid metabolism</keyword>
<keyword evidence="10" id="KW-1207">Sterol metabolism</keyword>
<dbReference type="InterPro" id="IPR014721">
    <property type="entry name" value="Ribsml_uS5_D2-typ_fold_subgr"/>
</dbReference>
<comment type="caution">
    <text evidence="17">The sequence shown here is derived from an EMBL/GenBank/DDBJ whole genome shotgun (WGS) entry which is preliminary data.</text>
</comment>
<comment type="pathway">
    <text evidence="1">Carbohydrate metabolism; galactose metabolism.</text>
</comment>
<evidence type="ECO:0000256" key="6">
    <source>
        <dbReference type="ARBA" id="ARBA00022741"/>
    </source>
</evidence>
<dbReference type="InterPro" id="IPR036554">
    <property type="entry name" value="GHMP_kinase_C_sf"/>
</dbReference>
<keyword evidence="18" id="KW-1185">Reference proteome</keyword>
<keyword evidence="9" id="KW-0752">Steroid biosynthesis</keyword>
<dbReference type="InterPro" id="IPR020568">
    <property type="entry name" value="Ribosomal_Su5_D2-typ_SF"/>
</dbReference>
<dbReference type="PRINTS" id="PR00959">
    <property type="entry name" value="MEVGALKINASE"/>
</dbReference>
<keyword evidence="6" id="KW-0547">Nucleotide-binding</keyword>
<evidence type="ECO:0000256" key="9">
    <source>
        <dbReference type="ARBA" id="ARBA00023011"/>
    </source>
</evidence>
<feature type="domain" description="GHMP kinase C-terminal" evidence="15">
    <location>
        <begin position="414"/>
        <end position="485"/>
    </location>
</feature>
<evidence type="ECO:0000259" key="16">
    <source>
        <dbReference type="Pfam" id="PF10509"/>
    </source>
</evidence>
<dbReference type="PANTHER" id="PTHR10457:SF7">
    <property type="entry name" value="GALACTOKINASE-RELATED"/>
    <property type="match status" value="1"/>
</dbReference>
<dbReference type="InterPro" id="IPR006206">
    <property type="entry name" value="Mevalonate/galactokinase"/>
</dbReference>